<keyword evidence="1" id="KW-1133">Transmembrane helix</keyword>
<proteinExistence type="predicted"/>
<reference evidence="2 3" key="1">
    <citation type="journal article" date="2016" name="Nat. Commun.">
        <title>Thousands of microbial genomes shed light on interconnected biogeochemical processes in an aquifer system.</title>
        <authorList>
            <person name="Anantharaman K."/>
            <person name="Brown C.T."/>
            <person name="Hug L.A."/>
            <person name="Sharon I."/>
            <person name="Castelle C.J."/>
            <person name="Probst A.J."/>
            <person name="Thomas B.C."/>
            <person name="Singh A."/>
            <person name="Wilkins M.J."/>
            <person name="Karaoz U."/>
            <person name="Brodie E.L."/>
            <person name="Williams K.H."/>
            <person name="Hubbard S.S."/>
            <person name="Banfield J.F."/>
        </authorList>
    </citation>
    <scope>NUCLEOTIDE SEQUENCE [LARGE SCALE GENOMIC DNA]</scope>
</reference>
<evidence type="ECO:0000313" key="2">
    <source>
        <dbReference type="EMBL" id="OGM68971.1"/>
    </source>
</evidence>
<gene>
    <name evidence="2" type="ORF">A2975_02145</name>
</gene>
<dbReference type="Proteomes" id="UP000178429">
    <property type="component" value="Unassembled WGS sequence"/>
</dbReference>
<dbReference type="AlphaFoldDB" id="A0A1F8BXY5"/>
<keyword evidence="1" id="KW-0472">Membrane</keyword>
<protein>
    <submittedName>
        <fullName evidence="2">Uncharacterized protein</fullName>
    </submittedName>
</protein>
<feature type="transmembrane region" description="Helical" evidence="1">
    <location>
        <begin position="20"/>
        <end position="38"/>
    </location>
</feature>
<name>A0A1F8BXY5_9BACT</name>
<dbReference type="EMBL" id="MGHL01000015">
    <property type="protein sequence ID" value="OGM68971.1"/>
    <property type="molecule type" value="Genomic_DNA"/>
</dbReference>
<organism evidence="2 3">
    <name type="scientific">Candidatus Woesebacteria bacterium RIFCSPLOWO2_01_FULL_44_14</name>
    <dbReference type="NCBI Taxonomy" id="1802525"/>
    <lineage>
        <taxon>Bacteria</taxon>
        <taxon>Candidatus Woeseibacteriota</taxon>
    </lineage>
</organism>
<evidence type="ECO:0000256" key="1">
    <source>
        <dbReference type="SAM" id="Phobius"/>
    </source>
</evidence>
<sequence>MTHQILHVYSKRRAQEIHTIAIFLPIIVFVLMLTFFFTKLPKNQVVQSENQPAVLGEESQIK</sequence>
<keyword evidence="1" id="KW-0812">Transmembrane</keyword>
<evidence type="ECO:0000313" key="3">
    <source>
        <dbReference type="Proteomes" id="UP000178429"/>
    </source>
</evidence>
<accession>A0A1F8BXY5</accession>
<comment type="caution">
    <text evidence="2">The sequence shown here is derived from an EMBL/GenBank/DDBJ whole genome shotgun (WGS) entry which is preliminary data.</text>
</comment>